<keyword evidence="3" id="KW-1185">Reference proteome</keyword>
<keyword evidence="1" id="KW-0812">Transmembrane</keyword>
<evidence type="ECO:0000256" key="1">
    <source>
        <dbReference type="SAM" id="Phobius"/>
    </source>
</evidence>
<keyword evidence="1" id="KW-0472">Membrane</keyword>
<feature type="transmembrane region" description="Helical" evidence="1">
    <location>
        <begin position="20"/>
        <end position="42"/>
    </location>
</feature>
<keyword evidence="1" id="KW-1133">Transmembrane helix</keyword>
<accession>A0A6A4I970</accession>
<dbReference type="EMBL" id="ML769397">
    <property type="protein sequence ID" value="KAE9407156.1"/>
    <property type="molecule type" value="Genomic_DNA"/>
</dbReference>
<name>A0A6A4I970_9AGAR</name>
<sequence>MVQTLTDVDPSNEVVEGFGPLLNAFNVLQLLGLIGSVLCLISARFSSVPRQAPWWSFMFSWVVFCTSYLLLFFAGQAYDSEPDLPLCVLQSSLTYAVSPLACATALGLVIQLWFNVKKTLSGQTIRGERYWRIVLLIMPYVIFIALILESTVISLTIPDAKFSSVSYCSLETHTHAPGQVTSALVVILAISIVVLNITIALHFRKHWSMLRSGNFASMFARVSAFTLFGLVAVIIAVLFFTSAGSSHGSDTALLELDIILAIIPVAAVLIFGSHKDLLEVWMFWRKRNKKFPFTSTHREEPPPLVPATELHVEYVIDIEHT</sequence>
<evidence type="ECO:0008006" key="4">
    <source>
        <dbReference type="Google" id="ProtNLM"/>
    </source>
</evidence>
<gene>
    <name evidence="2" type="ORF">BT96DRAFT_1014276</name>
</gene>
<feature type="transmembrane region" description="Helical" evidence="1">
    <location>
        <begin position="134"/>
        <end position="157"/>
    </location>
</feature>
<feature type="transmembrane region" description="Helical" evidence="1">
    <location>
        <begin position="180"/>
        <end position="203"/>
    </location>
</feature>
<feature type="transmembrane region" description="Helical" evidence="1">
    <location>
        <begin position="252"/>
        <end position="272"/>
    </location>
</feature>
<evidence type="ECO:0000313" key="2">
    <source>
        <dbReference type="EMBL" id="KAE9407156.1"/>
    </source>
</evidence>
<evidence type="ECO:0000313" key="3">
    <source>
        <dbReference type="Proteomes" id="UP000799118"/>
    </source>
</evidence>
<dbReference type="AlphaFoldDB" id="A0A6A4I970"/>
<organism evidence="2 3">
    <name type="scientific">Gymnopus androsaceus JB14</name>
    <dbReference type="NCBI Taxonomy" id="1447944"/>
    <lineage>
        <taxon>Eukaryota</taxon>
        <taxon>Fungi</taxon>
        <taxon>Dikarya</taxon>
        <taxon>Basidiomycota</taxon>
        <taxon>Agaricomycotina</taxon>
        <taxon>Agaricomycetes</taxon>
        <taxon>Agaricomycetidae</taxon>
        <taxon>Agaricales</taxon>
        <taxon>Marasmiineae</taxon>
        <taxon>Omphalotaceae</taxon>
        <taxon>Gymnopus</taxon>
    </lineage>
</organism>
<feature type="transmembrane region" description="Helical" evidence="1">
    <location>
        <begin position="93"/>
        <end position="114"/>
    </location>
</feature>
<protein>
    <recommendedName>
        <fullName evidence="4">G-protein coupled receptors family 3 profile domain-containing protein</fullName>
    </recommendedName>
</protein>
<dbReference type="Proteomes" id="UP000799118">
    <property type="component" value="Unassembled WGS sequence"/>
</dbReference>
<feature type="transmembrane region" description="Helical" evidence="1">
    <location>
        <begin position="54"/>
        <end position="73"/>
    </location>
</feature>
<feature type="transmembrane region" description="Helical" evidence="1">
    <location>
        <begin position="215"/>
        <end position="240"/>
    </location>
</feature>
<reference evidence="2" key="1">
    <citation type="journal article" date="2019" name="Environ. Microbiol.">
        <title>Fungal ecological strategies reflected in gene transcription - a case study of two litter decomposers.</title>
        <authorList>
            <person name="Barbi F."/>
            <person name="Kohler A."/>
            <person name="Barry K."/>
            <person name="Baskaran P."/>
            <person name="Daum C."/>
            <person name="Fauchery L."/>
            <person name="Ihrmark K."/>
            <person name="Kuo A."/>
            <person name="LaButti K."/>
            <person name="Lipzen A."/>
            <person name="Morin E."/>
            <person name="Grigoriev I.V."/>
            <person name="Henrissat B."/>
            <person name="Lindahl B."/>
            <person name="Martin F."/>
        </authorList>
    </citation>
    <scope>NUCLEOTIDE SEQUENCE</scope>
    <source>
        <strain evidence="2">JB14</strain>
    </source>
</reference>
<proteinExistence type="predicted"/>
<dbReference type="OrthoDB" id="3259067at2759"/>